<proteinExistence type="predicted"/>
<dbReference type="EMBL" id="JAJSOF020000023">
    <property type="protein sequence ID" value="KAJ4436364.1"/>
    <property type="molecule type" value="Genomic_DNA"/>
</dbReference>
<evidence type="ECO:0000313" key="3">
    <source>
        <dbReference type="Proteomes" id="UP001148838"/>
    </source>
</evidence>
<reference evidence="2 3" key="1">
    <citation type="journal article" date="2022" name="Allergy">
        <title>Genome assembly and annotation of Periplaneta americana reveal a comprehensive cockroach allergen profile.</title>
        <authorList>
            <person name="Wang L."/>
            <person name="Xiong Q."/>
            <person name="Saelim N."/>
            <person name="Wang L."/>
            <person name="Nong W."/>
            <person name="Wan A.T."/>
            <person name="Shi M."/>
            <person name="Liu X."/>
            <person name="Cao Q."/>
            <person name="Hui J.H.L."/>
            <person name="Sookrung N."/>
            <person name="Leung T.F."/>
            <person name="Tungtrongchitr A."/>
            <person name="Tsui S.K.W."/>
        </authorList>
    </citation>
    <scope>NUCLEOTIDE SEQUENCE [LARGE SCALE GENOMIC DNA]</scope>
    <source>
        <strain evidence="2">PWHHKU_190912</strain>
    </source>
</reference>
<evidence type="ECO:0000256" key="1">
    <source>
        <dbReference type="SAM" id="MobiDB-lite"/>
    </source>
</evidence>
<organism evidence="2 3">
    <name type="scientific">Periplaneta americana</name>
    <name type="common">American cockroach</name>
    <name type="synonym">Blatta americana</name>
    <dbReference type="NCBI Taxonomy" id="6978"/>
    <lineage>
        <taxon>Eukaryota</taxon>
        <taxon>Metazoa</taxon>
        <taxon>Ecdysozoa</taxon>
        <taxon>Arthropoda</taxon>
        <taxon>Hexapoda</taxon>
        <taxon>Insecta</taxon>
        <taxon>Pterygota</taxon>
        <taxon>Neoptera</taxon>
        <taxon>Polyneoptera</taxon>
        <taxon>Dictyoptera</taxon>
        <taxon>Blattodea</taxon>
        <taxon>Blattoidea</taxon>
        <taxon>Blattidae</taxon>
        <taxon>Blattinae</taxon>
        <taxon>Periplaneta</taxon>
    </lineage>
</organism>
<name>A0ABQ8SQ96_PERAM</name>
<dbReference type="Proteomes" id="UP001148838">
    <property type="component" value="Unassembled WGS sequence"/>
</dbReference>
<accession>A0ABQ8SQ96</accession>
<sequence length="229" mass="26228">MEESVSLNIERNFVFRNAGGVVNTRSCDVRWLKPHIDVSLTSEHDPKLQEYCVCPQNMPQFDFEGIPNQAPETNKPMILNGPTSRNREGSDQATSTTTVIVYGLMVTMVAVSSEVREFIKPSRKQWNLKGDNVFNMVLSEEKLNCVFRDVNLHQAQKNCNGLGIFIEWGMNAIQRKSYTYTTIGRKRRISKSKQRWIDAVEEDAKKILGVRNCRFGEASIRRPKLDIEL</sequence>
<protein>
    <submittedName>
        <fullName evidence="2">Uncharacterized protein</fullName>
    </submittedName>
</protein>
<feature type="region of interest" description="Disordered" evidence="1">
    <location>
        <begin position="67"/>
        <end position="92"/>
    </location>
</feature>
<gene>
    <name evidence="2" type="ORF">ANN_18996</name>
</gene>
<keyword evidence="3" id="KW-1185">Reference proteome</keyword>
<evidence type="ECO:0000313" key="2">
    <source>
        <dbReference type="EMBL" id="KAJ4436364.1"/>
    </source>
</evidence>
<comment type="caution">
    <text evidence="2">The sequence shown here is derived from an EMBL/GenBank/DDBJ whole genome shotgun (WGS) entry which is preliminary data.</text>
</comment>